<feature type="region of interest" description="Disordered" evidence="1">
    <location>
        <begin position="389"/>
        <end position="431"/>
    </location>
</feature>
<evidence type="ECO:0000313" key="3">
    <source>
        <dbReference type="EMBL" id="MBU3063128.1"/>
    </source>
</evidence>
<dbReference type="EMBL" id="JAHKNI010000005">
    <property type="protein sequence ID" value="MBU3063128.1"/>
    <property type="molecule type" value="Genomic_DNA"/>
</dbReference>
<reference evidence="3 4" key="1">
    <citation type="submission" date="2021-06" db="EMBL/GenBank/DDBJ databases">
        <title>Actinomycetes sequencing.</title>
        <authorList>
            <person name="Shan Q."/>
        </authorList>
    </citation>
    <scope>NUCLEOTIDE SEQUENCE [LARGE SCALE GENOMIC DNA]</scope>
    <source>
        <strain evidence="3 4">NEAU-G5</strain>
    </source>
</reference>
<accession>A0ABS6AZ34</accession>
<name>A0ABS6AZ34_9NOCA</name>
<sequence length="488" mass="51081">MALTGSAISIQPGAFAAAGTLYGQNHDAAVSVVTSLAKVLDSQWACGGTDNSGHAWCNKYDPAAFNAVATATAVVNSLGKLNDLLQADSVNHANADNGSHYEPNAGNQTQPPPPTAHFDAPAFKGAYGGDTDAPFGWGLISRWLQGRMWPNGDPDKLRTVSSAWTAAKEGMNGIKTAVAGARRIVNEQVSGEVAQILAQIDIVDAAIDNVIGQCDELSLATVDFAQAIDTAHAKIFQELGEFIAIAAAVEGIGWLAGGPLGGAGGTVITGARGAATATRVITIVDELSAFVAAAMPVARLVAVGAAPVIIKSVQPLLDAQPNTFYSNTRPGGAQKPVHPTKPFRDKDNAADFDGEQAAQDVRDRLSNSGNTIRQGKNVAVAQGEIDGQFIPSRELESVSGKDSPPGTVETPQQPGKFTPRDESGDTYRPTDSEYKILEKISTRLTPDSKGVIDLYTENKPCDACADVIKQFEEQYPGVKLNVTYSNPA</sequence>
<dbReference type="InterPro" id="IPR032721">
    <property type="entry name" value="Toxin-deaminase"/>
</dbReference>
<evidence type="ECO:0000259" key="2">
    <source>
        <dbReference type="Pfam" id="PF25547"/>
    </source>
</evidence>
<dbReference type="InterPro" id="IPR057746">
    <property type="entry name" value="CpnT-like_N"/>
</dbReference>
<feature type="compositionally biased region" description="Basic and acidic residues" evidence="1">
    <location>
        <begin position="418"/>
        <end position="431"/>
    </location>
</feature>
<proteinExistence type="predicted"/>
<comment type="caution">
    <text evidence="3">The sequence shown here is derived from an EMBL/GenBank/DDBJ whole genome shotgun (WGS) entry which is preliminary data.</text>
</comment>
<gene>
    <name evidence="3" type="ORF">KO481_16530</name>
</gene>
<feature type="domain" description="Outer membrane channel protein CpnT-like N-terminal" evidence="2">
    <location>
        <begin position="145"/>
        <end position="270"/>
    </location>
</feature>
<dbReference type="Pfam" id="PF25547">
    <property type="entry name" value="WXG100_2"/>
    <property type="match status" value="1"/>
</dbReference>
<dbReference type="RefSeq" id="WP_215918048.1">
    <property type="nucleotide sequence ID" value="NZ_JAHKNI010000005.1"/>
</dbReference>
<keyword evidence="4" id="KW-1185">Reference proteome</keyword>
<organism evidence="3 4">
    <name type="scientific">Nocardia albiluteola</name>
    <dbReference type="NCBI Taxonomy" id="2842303"/>
    <lineage>
        <taxon>Bacteria</taxon>
        <taxon>Bacillati</taxon>
        <taxon>Actinomycetota</taxon>
        <taxon>Actinomycetes</taxon>
        <taxon>Mycobacteriales</taxon>
        <taxon>Nocardiaceae</taxon>
        <taxon>Nocardia</taxon>
    </lineage>
</organism>
<feature type="region of interest" description="Disordered" evidence="1">
    <location>
        <begin position="92"/>
        <end position="123"/>
    </location>
</feature>
<protein>
    <recommendedName>
        <fullName evidence="2">Outer membrane channel protein CpnT-like N-terminal domain-containing protein</fullName>
    </recommendedName>
</protein>
<dbReference type="Pfam" id="PF14424">
    <property type="entry name" value="Toxin-deaminase"/>
    <property type="match status" value="1"/>
</dbReference>
<evidence type="ECO:0000313" key="4">
    <source>
        <dbReference type="Proteomes" id="UP000733379"/>
    </source>
</evidence>
<feature type="region of interest" description="Disordered" evidence="1">
    <location>
        <begin position="324"/>
        <end position="349"/>
    </location>
</feature>
<dbReference type="Proteomes" id="UP000733379">
    <property type="component" value="Unassembled WGS sequence"/>
</dbReference>
<evidence type="ECO:0000256" key="1">
    <source>
        <dbReference type="SAM" id="MobiDB-lite"/>
    </source>
</evidence>
<dbReference type="Gene3D" id="3.40.140.10">
    <property type="entry name" value="Cytidine Deaminase, domain 2"/>
    <property type="match status" value="1"/>
</dbReference>